<keyword evidence="7 8" id="KW-0472">Membrane</keyword>
<keyword evidence="2 8" id="KW-0813">Transport</keyword>
<evidence type="ECO:0000256" key="1">
    <source>
        <dbReference type="ARBA" id="ARBA00004651"/>
    </source>
</evidence>
<feature type="domain" description="PTS EIIC type-3" evidence="10">
    <location>
        <begin position="8"/>
        <end position="399"/>
    </location>
</feature>
<comment type="function">
    <text evidence="8">The phosphoenolpyruvate-dependent sugar phosphotransferase system (PTS), a major carbohydrate active -transport system, catalyzes the phosphorylation of incoming sugar substrates concomitant with their translocation across the cell membrane.</text>
</comment>
<comment type="subcellular location">
    <subcellularLocation>
        <location evidence="1">Cell membrane</location>
        <topology evidence="1">Multi-pass membrane protein</topology>
    </subcellularLocation>
</comment>
<evidence type="ECO:0000259" key="10">
    <source>
        <dbReference type="PROSITE" id="PS51105"/>
    </source>
</evidence>
<dbReference type="eggNOG" id="COG1455">
    <property type="taxonomic scope" value="Bacteria"/>
</dbReference>
<keyword evidence="5 9" id="KW-0812">Transmembrane</keyword>
<sequence>MHQVMNFMEEKIMPPLFKMASNKYLLAIRDAFTSTLAIVLIGSVFLLICYFPNESWAEFIGPYVPMLSVPNTLTLGLIALYMAFAIGYALANAVNLQPLVNGVATTAIFLIMVNPLTAEGTISLAYLGSQGIFCAILAGVVTVFLNYQFTKRGILIKMPDSVPPIISAAFEMLISLGIIVVLVWAVRVAFGVNIPGLMSMLISPLAVAADSPFAVVTESLISRTLWFAGIHGGSIIAFNGGALYPFALANIDANAAAVAAGQAMPYIITPSFESFYQDSSVSAFAICLMMVVVCKSSHLKQIGKLAALPAVFGVTEPFWFGLPVVLNPIMLIPFLFANTFNLLTTWILSYLNIIGRTYVTLHWALPGFLGSYLSSGGDLRNLIWWIVLLVLNCLIYYPFIKMYDKQKMQEETEAQITTQG</sequence>
<dbReference type="PIRSF" id="PIRSF006351">
    <property type="entry name" value="PTS_EIIC-Cellobiose"/>
    <property type="match status" value="1"/>
</dbReference>
<feature type="transmembrane region" description="Helical" evidence="9">
    <location>
        <begin position="98"/>
        <end position="118"/>
    </location>
</feature>
<evidence type="ECO:0000256" key="2">
    <source>
        <dbReference type="ARBA" id="ARBA00022448"/>
    </source>
</evidence>
<dbReference type="InterPro" id="IPR003352">
    <property type="entry name" value="PTS_EIIC"/>
</dbReference>
<feature type="transmembrane region" description="Helical" evidence="9">
    <location>
        <begin position="382"/>
        <end position="400"/>
    </location>
</feature>
<dbReference type="STRING" id="545696.HOLDEFILI_02861"/>
<evidence type="ECO:0000256" key="3">
    <source>
        <dbReference type="ARBA" id="ARBA00022475"/>
    </source>
</evidence>
<accession>B9YAK4</accession>
<gene>
    <name evidence="11" type="ORF">HOLDEFILI_02861</name>
</gene>
<dbReference type="Proteomes" id="UP000005950">
    <property type="component" value="Unassembled WGS sequence"/>
</dbReference>
<feature type="transmembrane region" description="Helical" evidence="9">
    <location>
        <begin position="196"/>
        <end position="217"/>
    </location>
</feature>
<dbReference type="InterPro" id="IPR004796">
    <property type="entry name" value="PTS_IIC_cello"/>
</dbReference>
<evidence type="ECO:0000256" key="7">
    <source>
        <dbReference type="ARBA" id="ARBA00023136"/>
    </source>
</evidence>
<comment type="caution">
    <text evidence="11">The sequence shown here is derived from an EMBL/GenBank/DDBJ whole genome shotgun (WGS) entry which is preliminary data.</text>
</comment>
<evidence type="ECO:0000256" key="8">
    <source>
        <dbReference type="PIRNR" id="PIRNR006351"/>
    </source>
</evidence>
<proteinExistence type="predicted"/>
<dbReference type="RefSeq" id="WP_006060026.1">
    <property type="nucleotide sequence ID" value="NZ_GG657559.1"/>
</dbReference>
<dbReference type="AlphaFoldDB" id="B9YAK4"/>
<name>B9YAK4_9FIRM</name>
<dbReference type="PANTHER" id="PTHR33989">
    <property type="match status" value="1"/>
</dbReference>
<protein>
    <recommendedName>
        <fullName evidence="8">Permease IIC component</fullName>
    </recommendedName>
</protein>
<reference evidence="11 12" key="2">
    <citation type="submission" date="2009-02" db="EMBL/GenBank/DDBJ databases">
        <title>Draft genome sequence of Holdemania filiformis DSM 12042.</title>
        <authorList>
            <person name="Sudarsanam P."/>
            <person name="Ley R."/>
            <person name="Guruge J."/>
            <person name="Turnbaugh P.J."/>
            <person name="Mahowald M."/>
            <person name="Liep D."/>
            <person name="Gordon J."/>
        </authorList>
    </citation>
    <scope>NUCLEOTIDE SEQUENCE [LARGE SCALE GENOMIC DNA]</scope>
    <source>
        <strain evidence="11 12">DSM 12042</strain>
    </source>
</reference>
<dbReference type="GO" id="GO:0008982">
    <property type="term" value="F:protein-N(PI)-phosphohistidine-sugar phosphotransferase activity"/>
    <property type="evidence" value="ECO:0007669"/>
    <property type="project" value="UniProtKB-UniRule"/>
</dbReference>
<feature type="transmembrane region" description="Helical" evidence="9">
    <location>
        <begin position="168"/>
        <end position="190"/>
    </location>
</feature>
<evidence type="ECO:0000256" key="4">
    <source>
        <dbReference type="ARBA" id="ARBA00022597"/>
    </source>
</evidence>
<dbReference type="PANTHER" id="PTHR33989:SF4">
    <property type="entry name" value="PTS SYSTEM N,N'-DIACETYLCHITOBIOSE-SPECIFIC EIIC COMPONENT"/>
    <property type="match status" value="1"/>
</dbReference>
<dbReference type="Pfam" id="PF02378">
    <property type="entry name" value="PTS_EIIC"/>
    <property type="match status" value="1"/>
</dbReference>
<evidence type="ECO:0000256" key="9">
    <source>
        <dbReference type="SAM" id="Phobius"/>
    </source>
</evidence>
<dbReference type="GO" id="GO:1901264">
    <property type="term" value="P:carbohydrate derivative transport"/>
    <property type="evidence" value="ECO:0007669"/>
    <property type="project" value="TreeGrafter"/>
</dbReference>
<dbReference type="GO" id="GO:0005886">
    <property type="term" value="C:plasma membrane"/>
    <property type="evidence" value="ECO:0007669"/>
    <property type="project" value="UniProtKB-SubCell"/>
</dbReference>
<evidence type="ECO:0000313" key="12">
    <source>
        <dbReference type="Proteomes" id="UP000005950"/>
    </source>
</evidence>
<dbReference type="EMBL" id="ACCF01000182">
    <property type="protein sequence ID" value="EEF66991.1"/>
    <property type="molecule type" value="Genomic_DNA"/>
</dbReference>
<organism evidence="11 12">
    <name type="scientific">Holdemania filiformis DSM 12042</name>
    <dbReference type="NCBI Taxonomy" id="545696"/>
    <lineage>
        <taxon>Bacteria</taxon>
        <taxon>Bacillati</taxon>
        <taxon>Bacillota</taxon>
        <taxon>Erysipelotrichia</taxon>
        <taxon>Erysipelotrichales</taxon>
        <taxon>Erysipelotrichaceae</taxon>
        <taxon>Holdemania</taxon>
    </lineage>
</organism>
<keyword evidence="6 9" id="KW-1133">Transmembrane helix</keyword>
<keyword evidence="11" id="KW-0808">Transferase</keyword>
<dbReference type="InterPro" id="IPR004501">
    <property type="entry name" value="PTS_EIIC_3"/>
</dbReference>
<dbReference type="OrthoDB" id="1550290at2"/>
<feature type="transmembrane region" description="Helical" evidence="9">
    <location>
        <begin position="124"/>
        <end position="147"/>
    </location>
</feature>
<keyword evidence="4 8" id="KW-0762">Sugar transport</keyword>
<dbReference type="PROSITE" id="PS51105">
    <property type="entry name" value="PTS_EIIC_TYPE_3"/>
    <property type="match status" value="1"/>
</dbReference>
<feature type="transmembrane region" description="Helical" evidence="9">
    <location>
        <begin position="224"/>
        <end position="244"/>
    </location>
</feature>
<evidence type="ECO:0000256" key="5">
    <source>
        <dbReference type="ARBA" id="ARBA00022692"/>
    </source>
</evidence>
<keyword evidence="3 8" id="KW-1003">Cell membrane</keyword>
<dbReference type="InterPro" id="IPR051088">
    <property type="entry name" value="PTS_Sugar-EIIC/EIIB"/>
</dbReference>
<evidence type="ECO:0000256" key="6">
    <source>
        <dbReference type="ARBA" id="ARBA00022989"/>
    </source>
</evidence>
<evidence type="ECO:0000313" key="11">
    <source>
        <dbReference type="EMBL" id="EEF66991.1"/>
    </source>
</evidence>
<dbReference type="NCBIfam" id="TIGR00410">
    <property type="entry name" value="lacE"/>
    <property type="match status" value="1"/>
</dbReference>
<reference evidence="11 12" key="1">
    <citation type="submission" date="2008-12" db="EMBL/GenBank/DDBJ databases">
        <authorList>
            <person name="Fulton L."/>
            <person name="Clifton S."/>
            <person name="Fulton B."/>
            <person name="Xu J."/>
            <person name="Minx P."/>
            <person name="Pepin K.H."/>
            <person name="Johnson M."/>
            <person name="Bhonagiri V."/>
            <person name="Nash W.E."/>
            <person name="Mardis E.R."/>
            <person name="Wilson R.K."/>
        </authorList>
    </citation>
    <scope>NUCLEOTIDE SEQUENCE [LARGE SCALE GENOMIC DNA]</scope>
    <source>
        <strain evidence="11 12">DSM 12042</strain>
    </source>
</reference>
<feature type="transmembrane region" description="Helical" evidence="9">
    <location>
        <begin position="73"/>
        <end position="91"/>
    </location>
</feature>
<dbReference type="HOGENOM" id="CLU_029688_1_0_9"/>
<dbReference type="GO" id="GO:0009401">
    <property type="term" value="P:phosphoenolpyruvate-dependent sugar phosphotransferase system"/>
    <property type="evidence" value="ECO:0007669"/>
    <property type="project" value="InterPro"/>
</dbReference>